<dbReference type="AlphaFoldDB" id="A0A192H563"/>
<dbReference type="InterPro" id="IPR008524">
    <property type="entry name" value="DUF806"/>
</dbReference>
<evidence type="ECO:0000313" key="2">
    <source>
        <dbReference type="Proteomes" id="UP000078582"/>
    </source>
</evidence>
<dbReference type="EMBL" id="CP014873">
    <property type="protein sequence ID" value="ANK63362.1"/>
    <property type="molecule type" value="Genomic_DNA"/>
</dbReference>
<dbReference type="GeneID" id="42982911"/>
<protein>
    <submittedName>
        <fullName evidence="1">Uncharacterized protein</fullName>
    </submittedName>
</protein>
<dbReference type="Pfam" id="PF05657">
    <property type="entry name" value="DUF806"/>
    <property type="match status" value="1"/>
</dbReference>
<dbReference type="RefSeq" id="WP_068280207.1">
    <property type="nucleotide sequence ID" value="NZ_CP014873.1"/>
</dbReference>
<keyword evidence="2" id="KW-1185">Reference proteome</keyword>
<proteinExistence type="predicted"/>
<evidence type="ECO:0000313" key="1">
    <source>
        <dbReference type="EMBL" id="ANK63362.1"/>
    </source>
</evidence>
<dbReference type="OrthoDB" id="2304525at2"/>
<dbReference type="Proteomes" id="UP000078582">
    <property type="component" value="Chromosome"/>
</dbReference>
<reference evidence="1 2" key="1">
    <citation type="submission" date="2016-03" db="EMBL/GenBank/DDBJ databases">
        <title>Pediococcus and Lactobacillus from brewery environment - whole genome sequencing and assembly.</title>
        <authorList>
            <person name="Behr J."/>
            <person name="Geissler A.J."/>
            <person name="Vogel R.F."/>
        </authorList>
    </citation>
    <scope>NUCLEOTIDE SEQUENCE [LARGE SCALE GENOMIC DNA]</scope>
    <source>
        <strain evidence="1 2">TMW 1.1989</strain>
    </source>
</reference>
<dbReference type="STRING" id="375175.AYR53_11625"/>
<sequence length="126" mass="14329">MTPASYVRSILVNKISQLPNLSAEHIHAFFVGNDLTNTDPILVITELPDYSQDYGNSRPVSVKKQVQIEFYYPKDYQEDMSAIEQAVKDLLLANDLYCNSDAGHVLTPDTQNIENTLKFIYTKEEI</sequence>
<name>A0A192H563_9LACO</name>
<gene>
    <name evidence="1" type="ORF">AYR53_11625</name>
</gene>
<organism evidence="1 2">
    <name type="scientific">Loigolactobacillus backii</name>
    <dbReference type="NCBI Taxonomy" id="375175"/>
    <lineage>
        <taxon>Bacteria</taxon>
        <taxon>Bacillati</taxon>
        <taxon>Bacillota</taxon>
        <taxon>Bacilli</taxon>
        <taxon>Lactobacillales</taxon>
        <taxon>Lactobacillaceae</taxon>
        <taxon>Loigolactobacillus</taxon>
    </lineage>
</organism>
<accession>A0A192H563</accession>